<feature type="transmembrane region" description="Helical" evidence="10">
    <location>
        <begin position="202"/>
        <end position="220"/>
    </location>
</feature>
<comment type="caution">
    <text evidence="12">The sequence shown here is derived from an EMBL/GenBank/DDBJ whole genome shotgun (WGS) entry which is preliminary data.</text>
</comment>
<protein>
    <recommendedName>
        <fullName evidence="10">Probable lipid II flippase MurJ</fullName>
    </recommendedName>
</protein>
<accession>A0A837C901</accession>
<evidence type="ECO:0000256" key="5">
    <source>
        <dbReference type="ARBA" id="ARBA00022984"/>
    </source>
</evidence>
<evidence type="ECO:0000256" key="6">
    <source>
        <dbReference type="ARBA" id="ARBA00022989"/>
    </source>
</evidence>
<name>A0A837C901_9BRAD</name>
<reference evidence="12 13" key="1">
    <citation type="journal article" date="2014" name="BMC Genomics">
        <title>Comparative genomics of Bradyrhizobium japonicum CPAC 15 and Bradyrhizobium diazoefficiens CPAC 7: elite model strains for understanding symbiotic performance with soybean.</title>
        <authorList>
            <person name="Siqueira A.F."/>
            <person name="Ormeno-Orrillo E."/>
            <person name="Souza R.C."/>
            <person name="Rodrigues E.P."/>
            <person name="Almeida L.G."/>
            <person name="Barcellos F.G."/>
            <person name="Batista J.S."/>
            <person name="Nakatami A.S."/>
            <person name="Martinez-Romero E."/>
            <person name="Vasconcelos A.T."/>
            <person name="Hungria M."/>
        </authorList>
    </citation>
    <scope>NUCLEOTIDE SEQUENCE [LARGE SCALE GENOMIC DNA]</scope>
    <source>
        <strain evidence="12 13">SEMIA 5080</strain>
    </source>
</reference>
<evidence type="ECO:0000256" key="11">
    <source>
        <dbReference type="PIRNR" id="PIRNR002869"/>
    </source>
</evidence>
<evidence type="ECO:0000256" key="8">
    <source>
        <dbReference type="ARBA" id="ARBA00060041"/>
    </source>
</evidence>
<dbReference type="Pfam" id="PF03023">
    <property type="entry name" value="MurJ"/>
    <property type="match status" value="1"/>
</dbReference>
<keyword evidence="10 11" id="KW-0813">Transport</keyword>
<keyword evidence="10 11" id="KW-0961">Cell wall biogenesis/degradation</keyword>
<dbReference type="GO" id="GO:0015648">
    <property type="term" value="F:lipid-linked peptidoglycan transporter activity"/>
    <property type="evidence" value="ECO:0007669"/>
    <property type="project" value="UniProtKB-UniRule"/>
</dbReference>
<sequence length="550" mass="56990">MILFGGLRLPGKSASCRPEIWLAAYHDPAFAGKPRYYARAMIRSFLTVSTGTLASRLLGFARDSMIAALLGTGAVADAFLAAFQLVNVVRRLLSEGALNAALIPAWLRVRDRDGEAAASAFAGRVLGTVSAALIAISLVIALLMPLIITVIAPGFLGSSSLDLAVQNARLMLPYLAFAGPVTVLMGLLNAQGRFALTAFSPLLFNIALIAAIATLLVWHADATSAAWMLAATVGIAGLLQLAMLLSQRSGRLAAPLRASFDKEMRGFFAKAIPGMIASSGPQWLMVAGAIIASATPSAVSWLYFANRLIELPLGIVGVAMGTVLVPELTRAVTGGDRDAVAHAESRALELATGLALPATLGLIVLAEPIVRLLFEHGAFGADDSTATARALMWLALGLPAHVLIKALSPAFYARSDTMTPLLATAKGFVVAVALAVLLGHFFGASGIAASIAAGAWSSALSLLRKGTGEFGFSVDTAARRRLPRIVLAASAMGALLWLTAGLVPPDAHGVIKFIVLGVQIAAGIAVYGLLLQILGAASWREAAAALRRPA</sequence>
<comment type="pathway">
    <text evidence="10">Cell wall biogenesis; peptidoglycan biosynthesis.</text>
</comment>
<keyword evidence="5 10" id="KW-0573">Peptidoglycan synthesis</keyword>
<keyword evidence="7 10" id="KW-0472">Membrane</keyword>
<evidence type="ECO:0000313" key="13">
    <source>
        <dbReference type="Proteomes" id="UP000024900"/>
    </source>
</evidence>
<feature type="transmembrane region" description="Helical" evidence="10">
    <location>
        <begin position="311"/>
        <end position="329"/>
    </location>
</feature>
<gene>
    <name evidence="10" type="primary">murJ</name>
    <name evidence="12" type="ORF">BJA5080_01888</name>
</gene>
<feature type="transmembrane region" description="Helical" evidence="10">
    <location>
        <begin position="420"/>
        <end position="438"/>
    </location>
</feature>
<comment type="subcellular location">
    <subcellularLocation>
        <location evidence="10">Cell inner membrane</location>
        <topology evidence="10">Multi-pass membrane protein</topology>
    </subcellularLocation>
    <subcellularLocation>
        <location evidence="1">Cell membrane</location>
        <topology evidence="1">Multi-pass membrane protein</topology>
    </subcellularLocation>
</comment>
<evidence type="ECO:0000256" key="3">
    <source>
        <dbReference type="ARBA" id="ARBA00022692"/>
    </source>
</evidence>
<dbReference type="UniPathway" id="UPA00219"/>
<dbReference type="PANTHER" id="PTHR43486">
    <property type="entry name" value="LIPID II FLIPPASE MURJ-RELATED"/>
    <property type="match status" value="1"/>
</dbReference>
<feature type="transmembrane region" description="Helical" evidence="10">
    <location>
        <begin position="444"/>
        <end position="463"/>
    </location>
</feature>
<dbReference type="GO" id="GO:0071555">
    <property type="term" value="P:cell wall organization"/>
    <property type="evidence" value="ECO:0007669"/>
    <property type="project" value="UniProtKB-UniRule"/>
</dbReference>
<feature type="transmembrane region" description="Helical" evidence="10">
    <location>
        <begin position="390"/>
        <end position="408"/>
    </location>
</feature>
<dbReference type="AlphaFoldDB" id="A0A837C901"/>
<feature type="transmembrane region" description="Helical" evidence="10">
    <location>
        <begin position="66"/>
        <end position="86"/>
    </location>
</feature>
<evidence type="ECO:0000256" key="2">
    <source>
        <dbReference type="ARBA" id="ARBA00022475"/>
    </source>
</evidence>
<dbReference type="GO" id="GO:0009252">
    <property type="term" value="P:peptidoglycan biosynthetic process"/>
    <property type="evidence" value="ECO:0007669"/>
    <property type="project" value="UniProtKB-UniRule"/>
</dbReference>
<comment type="function">
    <text evidence="8 10 11">Involved in peptidoglycan biosynthesis. Transports lipid-linked peptidoglycan precursors from the inner to the outer leaflet of the cytoplasmic membrane.</text>
</comment>
<evidence type="ECO:0000313" key="12">
    <source>
        <dbReference type="EMBL" id="KGJ65243.1"/>
    </source>
</evidence>
<dbReference type="GO" id="GO:0008360">
    <property type="term" value="P:regulation of cell shape"/>
    <property type="evidence" value="ECO:0007669"/>
    <property type="project" value="UniProtKB-UniRule"/>
</dbReference>
<keyword evidence="6 10" id="KW-1133">Transmembrane helix</keyword>
<evidence type="ECO:0000256" key="4">
    <source>
        <dbReference type="ARBA" id="ARBA00022960"/>
    </source>
</evidence>
<dbReference type="PANTHER" id="PTHR43486:SF1">
    <property type="entry name" value="LIPID II FLIPPASE MURJ-RELATED"/>
    <property type="match status" value="1"/>
</dbReference>
<organism evidence="12 13">
    <name type="scientific">Bradyrhizobium diazoefficiens SEMIA 5080</name>
    <dbReference type="NCBI Taxonomy" id="754504"/>
    <lineage>
        <taxon>Bacteria</taxon>
        <taxon>Pseudomonadati</taxon>
        <taxon>Pseudomonadota</taxon>
        <taxon>Alphaproteobacteria</taxon>
        <taxon>Hyphomicrobiales</taxon>
        <taxon>Nitrobacteraceae</taxon>
        <taxon>Bradyrhizobium</taxon>
    </lineage>
</organism>
<dbReference type="PIRSF" id="PIRSF002869">
    <property type="entry name" value="MviN"/>
    <property type="match status" value="1"/>
</dbReference>
<keyword evidence="3 10" id="KW-0812">Transmembrane</keyword>
<proteinExistence type="inferred from homology"/>
<keyword evidence="10" id="KW-0997">Cell inner membrane</keyword>
<comment type="similarity">
    <text evidence="9 10 11">Belongs to the MurJ/MviN family.</text>
</comment>
<dbReference type="Proteomes" id="UP000024900">
    <property type="component" value="Unassembled WGS sequence"/>
</dbReference>
<evidence type="ECO:0000256" key="9">
    <source>
        <dbReference type="ARBA" id="ARBA00061532"/>
    </source>
</evidence>
<dbReference type="GO" id="GO:0005886">
    <property type="term" value="C:plasma membrane"/>
    <property type="evidence" value="ECO:0007669"/>
    <property type="project" value="UniProtKB-SubCell"/>
</dbReference>
<keyword evidence="4 10" id="KW-0133">Cell shape</keyword>
<dbReference type="PRINTS" id="PR01806">
    <property type="entry name" value="VIRFACTRMVIN"/>
</dbReference>
<feature type="transmembrane region" description="Helical" evidence="10">
    <location>
        <begin position="484"/>
        <end position="503"/>
    </location>
</feature>
<feature type="transmembrane region" description="Helical" evidence="10">
    <location>
        <begin position="226"/>
        <end position="246"/>
    </location>
</feature>
<dbReference type="NCBIfam" id="TIGR01695">
    <property type="entry name" value="murJ_mviN"/>
    <property type="match status" value="1"/>
</dbReference>
<dbReference type="InterPro" id="IPR004268">
    <property type="entry name" value="MurJ"/>
</dbReference>
<dbReference type="EMBL" id="ADOU02000007">
    <property type="protein sequence ID" value="KGJ65243.1"/>
    <property type="molecule type" value="Genomic_DNA"/>
</dbReference>
<feature type="transmembrane region" description="Helical" evidence="10">
    <location>
        <begin position="350"/>
        <end position="370"/>
    </location>
</feature>
<feature type="transmembrane region" description="Helical" evidence="10">
    <location>
        <begin position="509"/>
        <end position="530"/>
    </location>
</feature>
<dbReference type="CDD" id="cd13123">
    <property type="entry name" value="MATE_MurJ_like"/>
    <property type="match status" value="1"/>
</dbReference>
<feature type="transmembrane region" description="Helical" evidence="10">
    <location>
        <begin position="171"/>
        <end position="190"/>
    </location>
</feature>
<evidence type="ECO:0000256" key="10">
    <source>
        <dbReference type="HAMAP-Rule" id="MF_02078"/>
    </source>
</evidence>
<evidence type="ECO:0000256" key="1">
    <source>
        <dbReference type="ARBA" id="ARBA00004651"/>
    </source>
</evidence>
<evidence type="ECO:0000256" key="7">
    <source>
        <dbReference type="ARBA" id="ARBA00023136"/>
    </source>
</evidence>
<feature type="transmembrane region" description="Helical" evidence="10">
    <location>
        <begin position="121"/>
        <end position="151"/>
    </location>
</feature>
<dbReference type="HAMAP" id="MF_02078">
    <property type="entry name" value="MurJ_MviN"/>
    <property type="match status" value="1"/>
</dbReference>
<keyword evidence="2 10" id="KW-1003">Cell membrane</keyword>